<organism evidence="2 3">
    <name type="scientific">Euroglyphus maynei</name>
    <name type="common">Mayne's house dust mite</name>
    <dbReference type="NCBI Taxonomy" id="6958"/>
    <lineage>
        <taxon>Eukaryota</taxon>
        <taxon>Metazoa</taxon>
        <taxon>Ecdysozoa</taxon>
        <taxon>Arthropoda</taxon>
        <taxon>Chelicerata</taxon>
        <taxon>Arachnida</taxon>
        <taxon>Acari</taxon>
        <taxon>Acariformes</taxon>
        <taxon>Sarcoptiformes</taxon>
        <taxon>Astigmata</taxon>
        <taxon>Psoroptidia</taxon>
        <taxon>Analgoidea</taxon>
        <taxon>Pyroglyphidae</taxon>
        <taxon>Pyroglyphinae</taxon>
        <taxon>Euroglyphus</taxon>
    </lineage>
</organism>
<dbReference type="AlphaFoldDB" id="A0A1Y3BN08"/>
<keyword evidence="3" id="KW-1185">Reference proteome</keyword>
<evidence type="ECO:0000256" key="1">
    <source>
        <dbReference type="SAM" id="Coils"/>
    </source>
</evidence>
<protein>
    <submittedName>
        <fullName evidence="2">Uncharacterized protein</fullName>
    </submittedName>
</protein>
<dbReference type="Proteomes" id="UP000194236">
    <property type="component" value="Unassembled WGS sequence"/>
</dbReference>
<feature type="coiled-coil region" evidence="1">
    <location>
        <begin position="52"/>
        <end position="79"/>
    </location>
</feature>
<dbReference type="OrthoDB" id="9451547at2759"/>
<reference evidence="2 3" key="1">
    <citation type="submission" date="2017-03" db="EMBL/GenBank/DDBJ databases">
        <title>Genome Survey of Euroglyphus maynei.</title>
        <authorList>
            <person name="Arlian L.G."/>
            <person name="Morgan M.S."/>
            <person name="Rider S.D."/>
        </authorList>
    </citation>
    <scope>NUCLEOTIDE SEQUENCE [LARGE SCALE GENOMIC DNA]</scope>
    <source>
        <strain evidence="2">Arlian Lab</strain>
        <tissue evidence="2">Whole body</tissue>
    </source>
</reference>
<evidence type="ECO:0000313" key="3">
    <source>
        <dbReference type="Proteomes" id="UP000194236"/>
    </source>
</evidence>
<dbReference type="EMBL" id="MUJZ01014849">
    <property type="protein sequence ID" value="OTF81193.1"/>
    <property type="molecule type" value="Genomic_DNA"/>
</dbReference>
<proteinExistence type="predicted"/>
<sequence>MIVLLEQEKYALRKKLNSIEIEYENKLHDLHTDLETTKENYRQHIDISKQSELEMNRMITELSEQNRRLTNELKEVCIDLFL</sequence>
<keyword evidence="1" id="KW-0175">Coiled coil</keyword>
<gene>
    <name evidence="2" type="ORF">BLA29_007609</name>
</gene>
<evidence type="ECO:0000313" key="2">
    <source>
        <dbReference type="EMBL" id="OTF81193.1"/>
    </source>
</evidence>
<comment type="caution">
    <text evidence="2">The sequence shown here is derived from an EMBL/GenBank/DDBJ whole genome shotgun (WGS) entry which is preliminary data.</text>
</comment>
<accession>A0A1Y3BN08</accession>
<name>A0A1Y3BN08_EURMA</name>